<protein>
    <submittedName>
        <fullName evidence="3">Uncharacterized protein</fullName>
    </submittedName>
</protein>
<evidence type="ECO:0000313" key="3">
    <source>
        <dbReference type="WBParaSite" id="L893_g12670.t1"/>
    </source>
</evidence>
<organism evidence="2 3">
    <name type="scientific">Steinernema glaseri</name>
    <dbReference type="NCBI Taxonomy" id="37863"/>
    <lineage>
        <taxon>Eukaryota</taxon>
        <taxon>Metazoa</taxon>
        <taxon>Ecdysozoa</taxon>
        <taxon>Nematoda</taxon>
        <taxon>Chromadorea</taxon>
        <taxon>Rhabditida</taxon>
        <taxon>Tylenchina</taxon>
        <taxon>Panagrolaimomorpha</taxon>
        <taxon>Strongyloidoidea</taxon>
        <taxon>Steinernematidae</taxon>
        <taxon>Steinernema</taxon>
    </lineage>
</organism>
<feature type="transmembrane region" description="Helical" evidence="1">
    <location>
        <begin position="7"/>
        <end position="30"/>
    </location>
</feature>
<reference evidence="3" key="1">
    <citation type="submission" date="2016-11" db="UniProtKB">
        <authorList>
            <consortium name="WormBaseParasite"/>
        </authorList>
    </citation>
    <scope>IDENTIFICATION</scope>
</reference>
<evidence type="ECO:0000313" key="2">
    <source>
        <dbReference type="Proteomes" id="UP000095287"/>
    </source>
</evidence>
<proteinExistence type="predicted"/>
<name>A0A1I7Y4J9_9BILA</name>
<accession>A0A1I7Y4J9</accession>
<keyword evidence="1" id="KW-0472">Membrane</keyword>
<feature type="transmembrane region" description="Helical" evidence="1">
    <location>
        <begin position="42"/>
        <end position="69"/>
    </location>
</feature>
<dbReference type="WBParaSite" id="L893_g12670.t1">
    <property type="protein sequence ID" value="L893_g12670.t1"/>
    <property type="gene ID" value="L893_g12670"/>
</dbReference>
<keyword evidence="1" id="KW-0812">Transmembrane</keyword>
<dbReference type="AlphaFoldDB" id="A0A1I7Y4J9"/>
<keyword evidence="2" id="KW-1185">Reference proteome</keyword>
<keyword evidence="1" id="KW-1133">Transmembrane helix</keyword>
<dbReference type="Proteomes" id="UP000095287">
    <property type="component" value="Unplaced"/>
</dbReference>
<evidence type="ECO:0000256" key="1">
    <source>
        <dbReference type="SAM" id="Phobius"/>
    </source>
</evidence>
<sequence length="99" mass="11157">MPTVRQFCFFFLIALGILCGISGFFVSVLIFQTARTTRRHDWMPLACGIAFALAGVLACVVGLSIYCCCYDQQRDRRIRPAGLEPVIIDPHPKFPTYRV</sequence>